<accession>A0A843YED6</accession>
<dbReference type="Gene3D" id="3.40.50.1110">
    <property type="entry name" value="SGNH hydrolase"/>
    <property type="match status" value="1"/>
</dbReference>
<keyword evidence="3" id="KW-1185">Reference proteome</keyword>
<protein>
    <recommendedName>
        <fullName evidence="4">SGNH/GDSL hydrolase family protein</fullName>
    </recommendedName>
</protein>
<dbReference type="Proteomes" id="UP000444174">
    <property type="component" value="Unassembled WGS sequence"/>
</dbReference>
<dbReference type="InterPro" id="IPR036514">
    <property type="entry name" value="SGNH_hydro_sf"/>
</dbReference>
<dbReference type="RefSeq" id="WP_153216215.1">
    <property type="nucleotide sequence ID" value="NZ_WIBF01000007.1"/>
</dbReference>
<evidence type="ECO:0000256" key="1">
    <source>
        <dbReference type="SAM" id="SignalP"/>
    </source>
</evidence>
<reference evidence="2 3" key="1">
    <citation type="submission" date="2019-10" db="EMBL/GenBank/DDBJ databases">
        <title>Epibacterium sp. nov., isolated from seawater.</title>
        <authorList>
            <person name="Zhang X."/>
            <person name="Li N."/>
        </authorList>
    </citation>
    <scope>NUCLEOTIDE SEQUENCE [LARGE SCALE GENOMIC DNA]</scope>
    <source>
        <strain evidence="2 3">SM1979</strain>
    </source>
</reference>
<dbReference type="GO" id="GO:0016788">
    <property type="term" value="F:hydrolase activity, acting on ester bonds"/>
    <property type="evidence" value="ECO:0007669"/>
    <property type="project" value="UniProtKB-ARBA"/>
</dbReference>
<evidence type="ECO:0000313" key="3">
    <source>
        <dbReference type="Proteomes" id="UP000444174"/>
    </source>
</evidence>
<proteinExistence type="predicted"/>
<dbReference type="AlphaFoldDB" id="A0A843YED6"/>
<feature type="signal peptide" evidence="1">
    <location>
        <begin position="1"/>
        <end position="27"/>
    </location>
</feature>
<comment type="caution">
    <text evidence="2">The sequence shown here is derived from an EMBL/GenBank/DDBJ whole genome shotgun (WGS) entry which is preliminary data.</text>
</comment>
<evidence type="ECO:0000313" key="2">
    <source>
        <dbReference type="EMBL" id="MQQ09271.1"/>
    </source>
</evidence>
<name>A0A843YED6_9RHOB</name>
<keyword evidence="1" id="KW-0732">Signal</keyword>
<sequence>MTKRRALLGLLTLVPIGAFLVSTQSRATPVPPLAPPAQALQVYHLGHSLVGPVMPHMLAQLAPEGHQWNSQLGSGTSLKEHWEPDQPIRDFEISNNPPAYREAREAVGSGDYDAVVLTEMVELRDAIKYFGSAKYMRRWADLARNAPKPPRIYLYETWHNLDDADGWLERIDGDLDPLWLKKLLGPDSRRNADHPVYLIPAGQVMAAVVRAAETGGIPGLTARSELFTDTIHLNDLGAYVVALTHYAVLYHKSPEGLAHQLTLPDGTAAQAFDQATAEAVQKIVWATVTTFDRTGLTQAE</sequence>
<gene>
    <name evidence="2" type="ORF">GFB49_12460</name>
</gene>
<dbReference type="EMBL" id="WIBF01000007">
    <property type="protein sequence ID" value="MQQ09271.1"/>
    <property type="molecule type" value="Genomic_DNA"/>
</dbReference>
<feature type="chain" id="PRO_5032942322" description="SGNH/GDSL hydrolase family protein" evidence="1">
    <location>
        <begin position="28"/>
        <end position="300"/>
    </location>
</feature>
<evidence type="ECO:0008006" key="4">
    <source>
        <dbReference type="Google" id="ProtNLM"/>
    </source>
</evidence>
<organism evidence="2 3">
    <name type="scientific">Tritonibacter litoralis</name>
    <dbReference type="NCBI Taxonomy" id="2662264"/>
    <lineage>
        <taxon>Bacteria</taxon>
        <taxon>Pseudomonadati</taxon>
        <taxon>Pseudomonadota</taxon>
        <taxon>Alphaproteobacteria</taxon>
        <taxon>Rhodobacterales</taxon>
        <taxon>Paracoccaceae</taxon>
        <taxon>Tritonibacter</taxon>
    </lineage>
</organism>